<name>A0A5C7GTT1_9ROSI</name>
<dbReference type="EMBL" id="VAHF01000013">
    <property type="protein sequence ID" value="TXG48033.1"/>
    <property type="molecule type" value="Genomic_DNA"/>
</dbReference>
<dbReference type="InterPro" id="IPR006553">
    <property type="entry name" value="Leu-rich_rpt_Cys-con_subtyp"/>
</dbReference>
<dbReference type="SMART" id="SM00367">
    <property type="entry name" value="LRR_CC"/>
    <property type="match status" value="3"/>
</dbReference>
<feature type="domain" description="F-box" evidence="1">
    <location>
        <begin position="13"/>
        <end position="59"/>
    </location>
</feature>
<dbReference type="Gene3D" id="1.20.1280.50">
    <property type="match status" value="1"/>
</dbReference>
<reference evidence="4" key="1">
    <citation type="journal article" date="2019" name="Gigascience">
        <title>De novo genome assembly of the endangered Acer yangbiense, a plant species with extremely small populations endemic to Yunnan Province, China.</title>
        <authorList>
            <person name="Yang J."/>
            <person name="Wariss H.M."/>
            <person name="Tao L."/>
            <person name="Zhang R."/>
            <person name="Yun Q."/>
            <person name="Hollingsworth P."/>
            <person name="Dao Z."/>
            <person name="Luo G."/>
            <person name="Guo H."/>
            <person name="Ma Y."/>
            <person name="Sun W."/>
        </authorList>
    </citation>
    <scope>NUCLEOTIDE SEQUENCE [LARGE SCALE GENOMIC DNA]</scope>
    <source>
        <strain evidence="4">cv. Malutang</strain>
    </source>
</reference>
<accession>A0A5C7GTT1</accession>
<dbReference type="Pfam" id="PF24758">
    <property type="entry name" value="LRR_At5g56370"/>
    <property type="match status" value="1"/>
</dbReference>
<sequence>MSSGTADPKWPNWVELPRDVTAAIFLKLGGIEVLTSVQYVCSSWLKMCKDPSMWRTIDMHNLDDEYGMDYDLDKICRLAVDRSNGHLSSINFENFGDDEVLQYIADRSSHLTSLRLVYCDDISDQGLIDSISKFPLLEELELSYCSLSRKSLEAVGRSCPLLKSLKLNRHGQRDPMILCNEEALAIAENMHELRHLQIFGNKLMITGLEAILNGCPHLKSLDLRQCFNIYLEGNLKKRCLEQIQDLRCPDDSTSDYEYGFGSDDYDDFNGSGGFNGSDGYDDFSNPFGMFDFGVISDDYDDYGLSDHHFDHHFYYEYDYSDEDF</sequence>
<keyword evidence="4" id="KW-1185">Reference proteome</keyword>
<dbReference type="PANTHER" id="PTHR38926">
    <property type="entry name" value="F-BOX DOMAIN CONTAINING PROTEIN, EXPRESSED"/>
    <property type="match status" value="1"/>
</dbReference>
<dbReference type="AlphaFoldDB" id="A0A5C7GTT1"/>
<dbReference type="Proteomes" id="UP000323000">
    <property type="component" value="Chromosome 13"/>
</dbReference>
<dbReference type="PANTHER" id="PTHR38926:SF2">
    <property type="entry name" value="F-BOX_LRR-REPEAT PROTEIN 21-RELATED"/>
    <property type="match status" value="1"/>
</dbReference>
<dbReference type="Pfam" id="PF12937">
    <property type="entry name" value="F-box-like"/>
    <property type="match status" value="1"/>
</dbReference>
<evidence type="ECO:0000313" key="3">
    <source>
        <dbReference type="EMBL" id="TXG48033.1"/>
    </source>
</evidence>
<dbReference type="InterPro" id="IPR055411">
    <property type="entry name" value="LRR_FXL15/At3g58940/PEG3-like"/>
</dbReference>
<comment type="caution">
    <text evidence="3">The sequence shown here is derived from an EMBL/GenBank/DDBJ whole genome shotgun (WGS) entry which is preliminary data.</text>
</comment>
<evidence type="ECO:0000313" key="4">
    <source>
        <dbReference type="Proteomes" id="UP000323000"/>
    </source>
</evidence>
<proteinExistence type="predicted"/>
<dbReference type="OrthoDB" id="2095648at2759"/>
<dbReference type="Gene3D" id="3.80.10.10">
    <property type="entry name" value="Ribonuclease Inhibitor"/>
    <property type="match status" value="1"/>
</dbReference>
<dbReference type="InterPro" id="IPR032675">
    <property type="entry name" value="LRR_dom_sf"/>
</dbReference>
<evidence type="ECO:0000259" key="2">
    <source>
        <dbReference type="Pfam" id="PF24758"/>
    </source>
</evidence>
<dbReference type="InterPro" id="IPR001810">
    <property type="entry name" value="F-box_dom"/>
</dbReference>
<dbReference type="SUPFAM" id="SSF52047">
    <property type="entry name" value="RNI-like"/>
    <property type="match status" value="1"/>
</dbReference>
<evidence type="ECO:0000259" key="1">
    <source>
        <dbReference type="Pfam" id="PF12937"/>
    </source>
</evidence>
<gene>
    <name evidence="3" type="ORF">EZV62_027327</name>
</gene>
<feature type="domain" description="F-box/LRR-repeat protein 15/At3g58940/PEG3-like LRR" evidence="2">
    <location>
        <begin position="107"/>
        <end position="170"/>
    </location>
</feature>
<protein>
    <submittedName>
        <fullName evidence="3">Uncharacterized protein</fullName>
    </submittedName>
</protein>
<dbReference type="CDD" id="cd22164">
    <property type="entry name" value="F-box_AtSKIP19-like"/>
    <property type="match status" value="1"/>
</dbReference>
<organism evidence="3 4">
    <name type="scientific">Acer yangbiense</name>
    <dbReference type="NCBI Taxonomy" id="1000413"/>
    <lineage>
        <taxon>Eukaryota</taxon>
        <taxon>Viridiplantae</taxon>
        <taxon>Streptophyta</taxon>
        <taxon>Embryophyta</taxon>
        <taxon>Tracheophyta</taxon>
        <taxon>Spermatophyta</taxon>
        <taxon>Magnoliopsida</taxon>
        <taxon>eudicotyledons</taxon>
        <taxon>Gunneridae</taxon>
        <taxon>Pentapetalae</taxon>
        <taxon>rosids</taxon>
        <taxon>malvids</taxon>
        <taxon>Sapindales</taxon>
        <taxon>Sapindaceae</taxon>
        <taxon>Hippocastanoideae</taxon>
        <taxon>Acereae</taxon>
        <taxon>Acer</taxon>
    </lineage>
</organism>